<dbReference type="EMBL" id="CAJFCW020000004">
    <property type="protein sequence ID" value="CAG9112107.1"/>
    <property type="molecule type" value="Genomic_DNA"/>
</dbReference>
<feature type="signal peptide" evidence="1">
    <location>
        <begin position="1"/>
        <end position="16"/>
    </location>
</feature>
<protein>
    <submittedName>
        <fullName evidence="2">Uncharacterized protein</fullName>
    </submittedName>
</protein>
<name>A0A811KT42_9BILA</name>
<dbReference type="InterPro" id="IPR037176">
    <property type="entry name" value="Osmotin/thaumatin-like_sf"/>
</dbReference>
<evidence type="ECO:0000313" key="3">
    <source>
        <dbReference type="Proteomes" id="UP000614601"/>
    </source>
</evidence>
<gene>
    <name evidence="2" type="ORF">BOKJ2_LOCUS8121</name>
</gene>
<dbReference type="Gene3D" id="2.60.110.10">
    <property type="entry name" value="Thaumatin"/>
    <property type="match status" value="1"/>
</dbReference>
<sequence>MKTFVVLALSLAVVSCSFTSFVLRNQCDFAISVYRTGYDRPETDQCILPSGLGCAIAFNATHVEFRANKEGKAQTKFSLNENQSEVDYYEIDTSAGYDTPVAIYTTDGHSRNLTCNSATCSDAGQRQQLPHGGKFYVVYCP</sequence>
<dbReference type="Proteomes" id="UP000783686">
    <property type="component" value="Unassembled WGS sequence"/>
</dbReference>
<proteinExistence type="predicted"/>
<organism evidence="2 3">
    <name type="scientific">Bursaphelenchus okinawaensis</name>
    <dbReference type="NCBI Taxonomy" id="465554"/>
    <lineage>
        <taxon>Eukaryota</taxon>
        <taxon>Metazoa</taxon>
        <taxon>Ecdysozoa</taxon>
        <taxon>Nematoda</taxon>
        <taxon>Chromadorea</taxon>
        <taxon>Rhabditida</taxon>
        <taxon>Tylenchina</taxon>
        <taxon>Tylenchomorpha</taxon>
        <taxon>Aphelenchoidea</taxon>
        <taxon>Aphelenchoididae</taxon>
        <taxon>Bursaphelenchus</taxon>
    </lineage>
</organism>
<evidence type="ECO:0000313" key="2">
    <source>
        <dbReference type="EMBL" id="CAD5218911.1"/>
    </source>
</evidence>
<evidence type="ECO:0000256" key="1">
    <source>
        <dbReference type="SAM" id="SignalP"/>
    </source>
</evidence>
<dbReference type="Proteomes" id="UP000614601">
    <property type="component" value="Unassembled WGS sequence"/>
</dbReference>
<dbReference type="OrthoDB" id="10344253at2759"/>
<dbReference type="PROSITE" id="PS51257">
    <property type="entry name" value="PROKAR_LIPOPROTEIN"/>
    <property type="match status" value="1"/>
</dbReference>
<keyword evidence="3" id="KW-1185">Reference proteome</keyword>
<feature type="chain" id="PRO_5036408396" evidence="1">
    <location>
        <begin position="17"/>
        <end position="141"/>
    </location>
</feature>
<reference evidence="2" key="1">
    <citation type="submission" date="2020-09" db="EMBL/GenBank/DDBJ databases">
        <authorList>
            <person name="Kikuchi T."/>
        </authorList>
    </citation>
    <scope>NUCLEOTIDE SEQUENCE</scope>
    <source>
        <strain evidence="2">SH1</strain>
    </source>
</reference>
<dbReference type="SUPFAM" id="SSF49870">
    <property type="entry name" value="Osmotin, thaumatin-like protein"/>
    <property type="match status" value="1"/>
</dbReference>
<accession>A0A811KT42</accession>
<dbReference type="AlphaFoldDB" id="A0A811KT42"/>
<keyword evidence="1" id="KW-0732">Signal</keyword>
<dbReference type="EMBL" id="CAJFDH010000004">
    <property type="protein sequence ID" value="CAD5218911.1"/>
    <property type="molecule type" value="Genomic_DNA"/>
</dbReference>
<comment type="caution">
    <text evidence="2">The sequence shown here is derived from an EMBL/GenBank/DDBJ whole genome shotgun (WGS) entry which is preliminary data.</text>
</comment>